<protein>
    <recommendedName>
        <fullName evidence="10">Periplasmic chaperone PpiD</fullName>
    </recommendedName>
    <alternativeName>
        <fullName evidence="11">Periplasmic folding chaperone</fullName>
    </alternativeName>
</protein>
<evidence type="ECO:0000256" key="7">
    <source>
        <dbReference type="ARBA" id="ARBA00023186"/>
    </source>
</evidence>
<dbReference type="RefSeq" id="WP_074630242.1">
    <property type="nucleotide sequence ID" value="NZ_FNKY01000001.1"/>
</dbReference>
<dbReference type="InterPro" id="IPR027304">
    <property type="entry name" value="Trigger_fact/SurA_dom_sf"/>
</dbReference>
<keyword evidence="3" id="KW-0997">Cell inner membrane</keyword>
<evidence type="ECO:0000313" key="15">
    <source>
        <dbReference type="Proteomes" id="UP000183471"/>
    </source>
</evidence>
<dbReference type="InterPro" id="IPR000297">
    <property type="entry name" value="PPIase_PpiC"/>
</dbReference>
<keyword evidence="7" id="KW-0143">Chaperone</keyword>
<evidence type="ECO:0000313" key="14">
    <source>
        <dbReference type="EMBL" id="SDQ25031.1"/>
    </source>
</evidence>
<evidence type="ECO:0000256" key="2">
    <source>
        <dbReference type="ARBA" id="ARBA00022475"/>
    </source>
</evidence>
<evidence type="ECO:0000259" key="13">
    <source>
        <dbReference type="PROSITE" id="PS50198"/>
    </source>
</evidence>
<keyword evidence="4" id="KW-0812">Transmembrane</keyword>
<evidence type="ECO:0000256" key="1">
    <source>
        <dbReference type="ARBA" id="ARBA00004382"/>
    </source>
</evidence>
<dbReference type="InterPro" id="IPR052029">
    <property type="entry name" value="PpiD_chaperone"/>
</dbReference>
<evidence type="ECO:0000256" key="3">
    <source>
        <dbReference type="ARBA" id="ARBA00022519"/>
    </source>
</evidence>
<comment type="similarity">
    <text evidence="9">Belongs to the PpiD chaperone family.</text>
</comment>
<sequence>MFDFVHRKKRIVQAILALAALPFLFWGIESYNSSDGEDYLALAAGEKIPRQEFEQALRNQQESMRATMGENFNDAMLNNPELRSAVLEGLIQQRLLKHEAARVGLTVPDSQLISVIQDISAFQEDGKFSKQRYEELLRGQGMNPRTFEARVRQELMRQQLTDAYTANGFVPVSVAERIMRLGGEKREISLVQILPEQFLSQMKPDDAAIKSYYDSHQAEFQLPEQVRVEYLVLSLDDLTKDLQVSTDEEIKYFEEHRSEFEQPEERRASHILITVPATASDAEKAVARAKAEQLLVQVRQAPQNFAELAKQHSQDPGSAIKGGDLGFFARNMMVKAFEDAVFQMKPEEISNLVETDHGFHIIKLSAIKPPKLVSFEEVKSQVEQELKKQKAGKIFGEMAEGFSNMVYEQSDSLRPAAEKFSLRIQQSDWIGRNAGEPPYFTNGRLLQAIFSEDALKNKRNTEAVEVMPNTLVSARVLEHRPATTPSIAMLRDKISEKVARKDAMEAAKKTGREKFAQLQEGKDGAVTWGATQQVSRKEPQALDNETLRAVFKAEAGRLPSYAGVENSQGGFTLIRISRVIEPVPAEASERRTFSRQLQQVHAQEELSSYLAGVRKQYDVTVRNESLEKK</sequence>
<keyword evidence="15" id="KW-1185">Reference proteome</keyword>
<keyword evidence="6" id="KW-0472">Membrane</keyword>
<dbReference type="PANTHER" id="PTHR47529">
    <property type="entry name" value="PEPTIDYL-PROLYL CIS-TRANS ISOMERASE D"/>
    <property type="match status" value="1"/>
</dbReference>
<evidence type="ECO:0000256" key="10">
    <source>
        <dbReference type="ARBA" id="ARBA00040743"/>
    </source>
</evidence>
<dbReference type="SUPFAM" id="SSF109998">
    <property type="entry name" value="Triger factor/SurA peptide-binding domain-like"/>
    <property type="match status" value="1"/>
</dbReference>
<dbReference type="Gene3D" id="3.10.50.40">
    <property type="match status" value="1"/>
</dbReference>
<dbReference type="Pfam" id="PF13624">
    <property type="entry name" value="SurA_N_3"/>
    <property type="match status" value="1"/>
</dbReference>
<dbReference type="InterPro" id="IPR046357">
    <property type="entry name" value="PPIase_dom_sf"/>
</dbReference>
<dbReference type="Proteomes" id="UP000183471">
    <property type="component" value="Unassembled WGS sequence"/>
</dbReference>
<dbReference type="InterPro" id="IPR023058">
    <property type="entry name" value="PPIase_PpiC_CS"/>
</dbReference>
<organism evidence="14 15">
    <name type="scientific">Nitrosospira multiformis</name>
    <dbReference type="NCBI Taxonomy" id="1231"/>
    <lineage>
        <taxon>Bacteria</taxon>
        <taxon>Pseudomonadati</taxon>
        <taxon>Pseudomonadota</taxon>
        <taxon>Betaproteobacteria</taxon>
        <taxon>Nitrosomonadales</taxon>
        <taxon>Nitrosomonadaceae</taxon>
        <taxon>Nitrosospira</taxon>
    </lineage>
</organism>
<accession>A0ABY0T5C4</accession>
<name>A0ABY0T5C4_9PROT</name>
<keyword evidence="8 12" id="KW-0413">Isomerase</keyword>
<keyword evidence="5" id="KW-1133">Transmembrane helix</keyword>
<dbReference type="EMBL" id="FNKY01000001">
    <property type="protein sequence ID" value="SDQ25031.1"/>
    <property type="molecule type" value="Genomic_DNA"/>
</dbReference>
<evidence type="ECO:0000256" key="8">
    <source>
        <dbReference type="ARBA" id="ARBA00023235"/>
    </source>
</evidence>
<proteinExistence type="inferred from homology"/>
<evidence type="ECO:0000256" key="9">
    <source>
        <dbReference type="ARBA" id="ARBA00038408"/>
    </source>
</evidence>
<evidence type="ECO:0000256" key="12">
    <source>
        <dbReference type="PROSITE-ProRule" id="PRU00278"/>
    </source>
</evidence>
<dbReference type="PANTHER" id="PTHR47529:SF1">
    <property type="entry name" value="PERIPLASMIC CHAPERONE PPID"/>
    <property type="match status" value="1"/>
</dbReference>
<dbReference type="SUPFAM" id="SSF54534">
    <property type="entry name" value="FKBP-like"/>
    <property type="match status" value="1"/>
</dbReference>
<reference evidence="14 15" key="1">
    <citation type="submission" date="2016-10" db="EMBL/GenBank/DDBJ databases">
        <authorList>
            <person name="Varghese N."/>
            <person name="Submissions S."/>
        </authorList>
    </citation>
    <scope>NUCLEOTIDE SEQUENCE [LARGE SCALE GENOMIC DNA]</scope>
    <source>
        <strain evidence="14 15">Nl1</strain>
    </source>
</reference>
<evidence type="ECO:0000256" key="11">
    <source>
        <dbReference type="ARBA" id="ARBA00042775"/>
    </source>
</evidence>
<dbReference type="PROSITE" id="PS50198">
    <property type="entry name" value="PPIC_PPIASE_2"/>
    <property type="match status" value="1"/>
</dbReference>
<evidence type="ECO:0000256" key="6">
    <source>
        <dbReference type="ARBA" id="ARBA00023136"/>
    </source>
</evidence>
<dbReference type="GO" id="GO:0016853">
    <property type="term" value="F:isomerase activity"/>
    <property type="evidence" value="ECO:0007669"/>
    <property type="project" value="UniProtKB-KW"/>
</dbReference>
<dbReference type="PROSITE" id="PS01096">
    <property type="entry name" value="PPIC_PPIASE_1"/>
    <property type="match status" value="1"/>
</dbReference>
<comment type="caution">
    <text evidence="14">The sequence shown here is derived from an EMBL/GenBank/DDBJ whole genome shotgun (WGS) entry which is preliminary data.</text>
</comment>
<comment type="subcellular location">
    <subcellularLocation>
        <location evidence="1">Cell inner membrane</location>
        <topology evidence="1">Single-pass type II membrane protein</topology>
        <orientation evidence="1">Periplasmic side</orientation>
    </subcellularLocation>
</comment>
<keyword evidence="12" id="KW-0697">Rotamase</keyword>
<feature type="domain" description="PpiC" evidence="13">
    <location>
        <begin position="263"/>
        <end position="366"/>
    </location>
</feature>
<gene>
    <name evidence="14" type="ORF">SAMN05216402_0010</name>
</gene>
<keyword evidence="2" id="KW-1003">Cell membrane</keyword>
<evidence type="ECO:0000256" key="4">
    <source>
        <dbReference type="ARBA" id="ARBA00022692"/>
    </source>
</evidence>
<dbReference type="Pfam" id="PF13616">
    <property type="entry name" value="Rotamase_3"/>
    <property type="match status" value="1"/>
</dbReference>
<evidence type="ECO:0000256" key="5">
    <source>
        <dbReference type="ARBA" id="ARBA00022989"/>
    </source>
</evidence>
<dbReference type="Gene3D" id="1.10.4030.10">
    <property type="entry name" value="Porin chaperone SurA, peptide-binding domain"/>
    <property type="match status" value="1"/>
</dbReference>